<gene>
    <name evidence="1" type="ORF">AVEN_171009_1</name>
</gene>
<sequence>MRAILKWTSHFEHSQMTGRHLNQHSKLPHISAGDMGLLNRERPARSPSVRKNRGCFQVCAWSQHSFSKLRTISAGEHGFSNESVHSTLAVQIAEERGDHASLA</sequence>
<keyword evidence="2" id="KW-1185">Reference proteome</keyword>
<accession>A0A4Y2UI51</accession>
<evidence type="ECO:0000313" key="1">
    <source>
        <dbReference type="EMBL" id="GBO12283.1"/>
    </source>
</evidence>
<evidence type="ECO:0000313" key="2">
    <source>
        <dbReference type="Proteomes" id="UP000499080"/>
    </source>
</evidence>
<proteinExistence type="predicted"/>
<dbReference type="EMBL" id="BGPR01036871">
    <property type="protein sequence ID" value="GBO12283.1"/>
    <property type="molecule type" value="Genomic_DNA"/>
</dbReference>
<protein>
    <submittedName>
        <fullName evidence="1">Uncharacterized protein</fullName>
    </submittedName>
</protein>
<dbReference type="Proteomes" id="UP000499080">
    <property type="component" value="Unassembled WGS sequence"/>
</dbReference>
<organism evidence="1 2">
    <name type="scientific">Araneus ventricosus</name>
    <name type="common">Orbweaver spider</name>
    <name type="synonym">Epeira ventricosa</name>
    <dbReference type="NCBI Taxonomy" id="182803"/>
    <lineage>
        <taxon>Eukaryota</taxon>
        <taxon>Metazoa</taxon>
        <taxon>Ecdysozoa</taxon>
        <taxon>Arthropoda</taxon>
        <taxon>Chelicerata</taxon>
        <taxon>Arachnida</taxon>
        <taxon>Araneae</taxon>
        <taxon>Araneomorphae</taxon>
        <taxon>Entelegynae</taxon>
        <taxon>Araneoidea</taxon>
        <taxon>Araneidae</taxon>
        <taxon>Araneus</taxon>
    </lineage>
</organism>
<comment type="caution">
    <text evidence="1">The sequence shown here is derived from an EMBL/GenBank/DDBJ whole genome shotgun (WGS) entry which is preliminary data.</text>
</comment>
<reference evidence="1 2" key="1">
    <citation type="journal article" date="2019" name="Sci. Rep.">
        <title>Orb-weaving spider Araneus ventricosus genome elucidates the spidroin gene catalogue.</title>
        <authorList>
            <person name="Kono N."/>
            <person name="Nakamura H."/>
            <person name="Ohtoshi R."/>
            <person name="Moran D.A.P."/>
            <person name="Shinohara A."/>
            <person name="Yoshida Y."/>
            <person name="Fujiwara M."/>
            <person name="Mori M."/>
            <person name="Tomita M."/>
            <person name="Arakawa K."/>
        </authorList>
    </citation>
    <scope>NUCLEOTIDE SEQUENCE [LARGE SCALE GENOMIC DNA]</scope>
</reference>
<dbReference type="AlphaFoldDB" id="A0A4Y2UI51"/>
<name>A0A4Y2UI51_ARAVE</name>